<reference evidence="2 3" key="1">
    <citation type="journal article" date="2021" name="J. Biosci. Bioeng.">
        <title>Identification and characterization of a chc gene cluster responsible for the aromatization pathway of cyclohexanecarboxylate degradation in Sinomonas cyclohexanicum ATCC 51369.</title>
        <authorList>
            <person name="Yamamoto T."/>
            <person name="Hasegawa Y."/>
            <person name="Lau P.C.K."/>
            <person name="Iwaki H."/>
        </authorList>
    </citation>
    <scope>NUCLEOTIDE SEQUENCE [LARGE SCALE GENOMIC DNA]</scope>
    <source>
        <strain evidence="2 3">ATCC 51369</strain>
    </source>
</reference>
<evidence type="ECO:0000256" key="1">
    <source>
        <dbReference type="SAM" id="MobiDB-lite"/>
    </source>
</evidence>
<keyword evidence="3" id="KW-1185">Reference proteome</keyword>
<sequence length="117" mass="12951">MDQSAPLIDPRRCWKMSARYRIAECVTPCGETEYWILDSVHPDQVTVETPDHEQLGRLPARYAAALGLTCGATTRHGRPCRNPVHAHGDRCPHHTHAAFQEALPLPTETRTTAEAGA</sequence>
<dbReference type="RefSeq" id="WP_229232647.1">
    <property type="nucleotide sequence ID" value="NZ_AP024525.1"/>
</dbReference>
<evidence type="ECO:0000313" key="3">
    <source>
        <dbReference type="Proteomes" id="UP001319861"/>
    </source>
</evidence>
<gene>
    <name evidence="2" type="ORF">SCMU_18260</name>
</gene>
<dbReference type="Proteomes" id="UP001319861">
    <property type="component" value="Chromosome"/>
</dbReference>
<organism evidence="2 3">
    <name type="scientific">Sinomonas cyclohexanicum</name>
    <name type="common">Corynebacterium cyclohexanicum</name>
    <dbReference type="NCBI Taxonomy" id="322009"/>
    <lineage>
        <taxon>Bacteria</taxon>
        <taxon>Bacillati</taxon>
        <taxon>Actinomycetota</taxon>
        <taxon>Actinomycetes</taxon>
        <taxon>Micrococcales</taxon>
        <taxon>Micrococcaceae</taxon>
        <taxon>Sinomonas</taxon>
    </lineage>
</organism>
<feature type="compositionally biased region" description="Polar residues" evidence="1">
    <location>
        <begin position="108"/>
        <end position="117"/>
    </location>
</feature>
<proteinExistence type="predicted"/>
<feature type="region of interest" description="Disordered" evidence="1">
    <location>
        <begin position="91"/>
        <end position="117"/>
    </location>
</feature>
<protein>
    <submittedName>
        <fullName evidence="2">Uncharacterized protein</fullName>
    </submittedName>
</protein>
<dbReference type="EMBL" id="AP024525">
    <property type="protein sequence ID" value="BCT75984.1"/>
    <property type="molecule type" value="Genomic_DNA"/>
</dbReference>
<name>A0ABM7PUQ7_SINCY</name>
<accession>A0ABM7PUQ7</accession>
<evidence type="ECO:0000313" key="2">
    <source>
        <dbReference type="EMBL" id="BCT75984.1"/>
    </source>
</evidence>